<keyword evidence="12" id="KW-0808">Transferase</keyword>
<evidence type="ECO:0000256" key="1">
    <source>
        <dbReference type="ARBA" id="ARBA00005306"/>
    </source>
</evidence>
<protein>
    <recommendedName>
        <fullName evidence="10">Aspartyl/glutamyl-tRNA(Asn/Gln) amidotransferase subunit B</fullName>
        <shortName evidence="10">Asp/Glu-ADT subunit B</shortName>
        <ecNumber evidence="10">6.3.5.-</ecNumber>
    </recommendedName>
</protein>
<feature type="domain" description="Asn/Gln amidotransferase" evidence="11">
    <location>
        <begin position="356"/>
        <end position="506"/>
    </location>
</feature>
<evidence type="ECO:0000256" key="4">
    <source>
        <dbReference type="ARBA" id="ARBA00022741"/>
    </source>
</evidence>
<dbReference type="SUPFAM" id="SSF89095">
    <property type="entry name" value="GatB/YqeY motif"/>
    <property type="match status" value="1"/>
</dbReference>
<dbReference type="PANTHER" id="PTHR11659">
    <property type="entry name" value="GLUTAMYL-TRNA GLN AMIDOTRANSFERASE SUBUNIT B MITOCHONDRIAL AND PROKARYOTIC PET112-RELATED"/>
    <property type="match status" value="1"/>
</dbReference>
<dbReference type="EC" id="6.3.5.-" evidence="10"/>
<dbReference type="HAMAP" id="MF_00121">
    <property type="entry name" value="GatB"/>
    <property type="match status" value="1"/>
</dbReference>
<dbReference type="InterPro" id="IPR006075">
    <property type="entry name" value="Asn/Gln-tRNA_Trfase_suB/E_cat"/>
</dbReference>
<evidence type="ECO:0000256" key="6">
    <source>
        <dbReference type="ARBA" id="ARBA00022917"/>
    </source>
</evidence>
<accession>A0A0G0MVT5</accession>
<dbReference type="InterPro" id="IPR004413">
    <property type="entry name" value="GatB"/>
</dbReference>
<dbReference type="PANTHER" id="PTHR11659:SF4">
    <property type="entry name" value="ASPARTYL_GLUTAMYL-TRNA(GLN) AMIDOTRANSFERASE SUBUNIT B_E CATALYTIC DOMAIN-CONTAINING PROTEIN"/>
    <property type="match status" value="1"/>
</dbReference>
<keyword evidence="5 10" id="KW-0067">ATP-binding</keyword>
<evidence type="ECO:0000256" key="7">
    <source>
        <dbReference type="ARBA" id="ARBA00024799"/>
    </source>
</evidence>
<keyword evidence="3 10" id="KW-0436">Ligase</keyword>
<dbReference type="NCBIfam" id="NF004014">
    <property type="entry name" value="PRK05477.1-4"/>
    <property type="match status" value="1"/>
</dbReference>
<dbReference type="FunFam" id="1.10.10.410:FF:000001">
    <property type="entry name" value="Aspartyl/glutamyl-tRNA(Asn/Gln) amidotransferase subunit B"/>
    <property type="match status" value="1"/>
</dbReference>
<dbReference type="GO" id="GO:0005524">
    <property type="term" value="F:ATP binding"/>
    <property type="evidence" value="ECO:0007669"/>
    <property type="project" value="UniProtKB-KW"/>
</dbReference>
<evidence type="ECO:0000313" key="12">
    <source>
        <dbReference type="EMBL" id="KKR04551.1"/>
    </source>
</evidence>
<dbReference type="EMBL" id="LBWG01000006">
    <property type="protein sequence ID" value="KKR04551.1"/>
    <property type="molecule type" value="Genomic_DNA"/>
</dbReference>
<reference evidence="12 13" key="1">
    <citation type="journal article" date="2015" name="Nature">
        <title>rRNA introns, odd ribosomes, and small enigmatic genomes across a large radiation of phyla.</title>
        <authorList>
            <person name="Brown C.T."/>
            <person name="Hug L.A."/>
            <person name="Thomas B.C."/>
            <person name="Sharon I."/>
            <person name="Castelle C.J."/>
            <person name="Singh A."/>
            <person name="Wilkins M.J."/>
            <person name="Williams K.H."/>
            <person name="Banfield J.F."/>
        </authorList>
    </citation>
    <scope>NUCLEOTIDE SEQUENCE [LARGE SCALE GENOMIC DNA]</scope>
</reference>
<dbReference type="Proteomes" id="UP000033935">
    <property type="component" value="Unassembled WGS sequence"/>
</dbReference>
<dbReference type="AlphaFoldDB" id="A0A0G0MVT5"/>
<sequence>MIYEPVIGLEIHIQLKTKTKMFCGCPTHDTAVKPNEHICPICLGHPGVLPVVNEQAIHSGILMGLALNCEIASHSKFDRKNYFYPDLPKSYQISQYDLPIAKNGFVDIEIPDGARKVARIGITRAHLEEDAAKNLHKEGENTYVDFNRGGTPLIEIVTEPDFRSAQEAKIFLQELRLIARYLGISDADMEKGHLRCDANISLRQIDDQGGIVGARFNPKMEIKNLNSFRHVERALEHEIQRQTKLWEAGTPPFISMTRGWNDVKGITEEQRSKEEAADYRYFPEPDIPPLELRELADEIRRRLPELPAARRARFVEEYALKGSDARQLCEDPALAEFVEHVFSELHAWFIALPELQETEETVLDHEKEKLAKLVSGWLLSKLGGLLSERAIDIRTMKINPENFAEFITLISTRKLNNTAGLKVLNAMLDDGDDPTHIMEEQRLGRMDDEGTLAELISSTIESYPVEVARYRAGEEQILQFLIGMVMKASEGTADPGIAKNMLLVALKAE</sequence>
<dbReference type="InterPro" id="IPR023168">
    <property type="entry name" value="GatB_Yqey_C_2"/>
</dbReference>
<dbReference type="NCBIfam" id="NF004012">
    <property type="entry name" value="PRK05477.1-2"/>
    <property type="match status" value="1"/>
</dbReference>
<evidence type="ECO:0000313" key="13">
    <source>
        <dbReference type="Proteomes" id="UP000033935"/>
    </source>
</evidence>
<dbReference type="InterPro" id="IPR003789">
    <property type="entry name" value="Asn/Gln_tRNA_amidoTrase-B-like"/>
</dbReference>
<dbReference type="InterPro" id="IPR042114">
    <property type="entry name" value="GatB_C_1"/>
</dbReference>
<comment type="catalytic activity">
    <reaction evidence="8 10">
        <text>L-aspartyl-tRNA(Asn) + L-glutamine + ATP + H2O = L-asparaginyl-tRNA(Asn) + L-glutamate + ADP + phosphate + 2 H(+)</text>
        <dbReference type="Rhea" id="RHEA:14513"/>
        <dbReference type="Rhea" id="RHEA-COMP:9674"/>
        <dbReference type="Rhea" id="RHEA-COMP:9677"/>
        <dbReference type="ChEBI" id="CHEBI:15377"/>
        <dbReference type="ChEBI" id="CHEBI:15378"/>
        <dbReference type="ChEBI" id="CHEBI:29985"/>
        <dbReference type="ChEBI" id="CHEBI:30616"/>
        <dbReference type="ChEBI" id="CHEBI:43474"/>
        <dbReference type="ChEBI" id="CHEBI:58359"/>
        <dbReference type="ChEBI" id="CHEBI:78515"/>
        <dbReference type="ChEBI" id="CHEBI:78516"/>
        <dbReference type="ChEBI" id="CHEBI:456216"/>
    </reaction>
</comment>
<keyword evidence="6 10" id="KW-0648">Protein biosynthesis</keyword>
<evidence type="ECO:0000259" key="11">
    <source>
        <dbReference type="SMART" id="SM00845"/>
    </source>
</evidence>
<evidence type="ECO:0000256" key="8">
    <source>
        <dbReference type="ARBA" id="ARBA00047380"/>
    </source>
</evidence>
<dbReference type="Gene3D" id="1.10.150.380">
    <property type="entry name" value="GatB domain, N-terminal subdomain"/>
    <property type="match status" value="1"/>
</dbReference>
<comment type="caution">
    <text evidence="12">The sequence shown here is derived from an EMBL/GenBank/DDBJ whole genome shotgun (WGS) entry which is preliminary data.</text>
</comment>
<dbReference type="GO" id="GO:0050566">
    <property type="term" value="F:asparaginyl-tRNA synthase (glutamine-hydrolyzing) activity"/>
    <property type="evidence" value="ECO:0007669"/>
    <property type="project" value="RHEA"/>
</dbReference>
<dbReference type="Pfam" id="PF02637">
    <property type="entry name" value="GatB_Yqey"/>
    <property type="match status" value="1"/>
</dbReference>
<name>A0A0G0MVT5_9BACT</name>
<evidence type="ECO:0000256" key="10">
    <source>
        <dbReference type="HAMAP-Rule" id="MF_00121"/>
    </source>
</evidence>
<dbReference type="Pfam" id="PF02934">
    <property type="entry name" value="GatB_N"/>
    <property type="match status" value="1"/>
</dbReference>
<keyword evidence="4 10" id="KW-0547">Nucleotide-binding</keyword>
<dbReference type="SUPFAM" id="SSF55931">
    <property type="entry name" value="Glutamine synthetase/guanido kinase"/>
    <property type="match status" value="1"/>
</dbReference>
<proteinExistence type="inferred from homology"/>
<dbReference type="PATRIC" id="fig|1618995.3.peg.359"/>
<evidence type="ECO:0000256" key="9">
    <source>
        <dbReference type="ARBA" id="ARBA00047913"/>
    </source>
</evidence>
<dbReference type="PROSITE" id="PS01234">
    <property type="entry name" value="GATB"/>
    <property type="match status" value="1"/>
</dbReference>
<gene>
    <name evidence="10" type="primary">gatB</name>
    <name evidence="12" type="ORF">UT30_C0006G0045</name>
</gene>
<dbReference type="GO" id="GO:0006412">
    <property type="term" value="P:translation"/>
    <property type="evidence" value="ECO:0007669"/>
    <property type="project" value="UniProtKB-UniRule"/>
</dbReference>
<evidence type="ECO:0000256" key="5">
    <source>
        <dbReference type="ARBA" id="ARBA00022840"/>
    </source>
</evidence>
<comment type="subunit">
    <text evidence="2 10">Heterotrimer of A, B and C subunits.</text>
</comment>
<dbReference type="InterPro" id="IPR014746">
    <property type="entry name" value="Gln_synth/guanido_kin_cat_dom"/>
</dbReference>
<evidence type="ECO:0000256" key="2">
    <source>
        <dbReference type="ARBA" id="ARBA00011123"/>
    </source>
</evidence>
<organism evidence="12 13">
    <name type="scientific">Candidatus Uhrbacteria bacterium GW2011_GWF2_39_13</name>
    <dbReference type="NCBI Taxonomy" id="1618995"/>
    <lineage>
        <taxon>Bacteria</taxon>
        <taxon>Candidatus Uhriibacteriota</taxon>
    </lineage>
</organism>
<comment type="catalytic activity">
    <reaction evidence="9 10">
        <text>L-glutamyl-tRNA(Gln) + L-glutamine + ATP + H2O = L-glutaminyl-tRNA(Gln) + L-glutamate + ADP + phosphate + H(+)</text>
        <dbReference type="Rhea" id="RHEA:17521"/>
        <dbReference type="Rhea" id="RHEA-COMP:9681"/>
        <dbReference type="Rhea" id="RHEA-COMP:9684"/>
        <dbReference type="ChEBI" id="CHEBI:15377"/>
        <dbReference type="ChEBI" id="CHEBI:15378"/>
        <dbReference type="ChEBI" id="CHEBI:29985"/>
        <dbReference type="ChEBI" id="CHEBI:30616"/>
        <dbReference type="ChEBI" id="CHEBI:43474"/>
        <dbReference type="ChEBI" id="CHEBI:58359"/>
        <dbReference type="ChEBI" id="CHEBI:78520"/>
        <dbReference type="ChEBI" id="CHEBI:78521"/>
        <dbReference type="ChEBI" id="CHEBI:456216"/>
    </reaction>
</comment>
<dbReference type="SMART" id="SM00845">
    <property type="entry name" value="GatB_Yqey"/>
    <property type="match status" value="1"/>
</dbReference>
<dbReference type="Gene3D" id="1.10.10.410">
    <property type="match status" value="1"/>
</dbReference>
<dbReference type="NCBIfam" id="TIGR00133">
    <property type="entry name" value="gatB"/>
    <property type="match status" value="1"/>
</dbReference>
<dbReference type="InterPro" id="IPR018027">
    <property type="entry name" value="Asn/Gln_amidotransferase"/>
</dbReference>
<dbReference type="GO" id="GO:0016740">
    <property type="term" value="F:transferase activity"/>
    <property type="evidence" value="ECO:0007669"/>
    <property type="project" value="UniProtKB-KW"/>
</dbReference>
<comment type="similarity">
    <text evidence="1 10">Belongs to the GatB/GatE family. GatB subfamily.</text>
</comment>
<comment type="function">
    <text evidence="7 10">Allows the formation of correctly charged Asn-tRNA(Asn) or Gln-tRNA(Gln) through the transamidation of misacylated Asp-tRNA(Asn) or Glu-tRNA(Gln) in organisms which lack either or both of asparaginyl-tRNA or glutaminyl-tRNA synthetases. The reaction takes place in the presence of glutamine and ATP through an activated phospho-Asp-tRNA(Asn) or phospho-Glu-tRNA(Gln).</text>
</comment>
<evidence type="ECO:0000256" key="3">
    <source>
        <dbReference type="ARBA" id="ARBA00022598"/>
    </source>
</evidence>
<dbReference type="GO" id="GO:0050567">
    <property type="term" value="F:glutaminyl-tRNA synthase (glutamine-hydrolyzing) activity"/>
    <property type="evidence" value="ECO:0007669"/>
    <property type="project" value="UniProtKB-UniRule"/>
</dbReference>
<dbReference type="InterPro" id="IPR017959">
    <property type="entry name" value="Asn/Gln-tRNA_amidoTrfase_suB/E"/>
</dbReference>
<dbReference type="InterPro" id="IPR017958">
    <property type="entry name" value="Gln-tRNA_amidoTrfase_suB_CS"/>
</dbReference>